<feature type="region of interest" description="Disordered" evidence="3">
    <location>
        <begin position="45"/>
        <end position="64"/>
    </location>
</feature>
<evidence type="ECO:0000313" key="6">
    <source>
        <dbReference type="Proteomes" id="UP001221757"/>
    </source>
</evidence>
<evidence type="ECO:0000256" key="1">
    <source>
        <dbReference type="ARBA" id="ARBA00022664"/>
    </source>
</evidence>
<dbReference type="InterPro" id="IPR001878">
    <property type="entry name" value="Znf_CCHC"/>
</dbReference>
<keyword evidence="2" id="KW-0863">Zinc-finger</keyword>
<feature type="domain" description="CCHC-type" evidence="4">
    <location>
        <begin position="37"/>
        <end position="52"/>
    </location>
</feature>
<organism evidence="5 6">
    <name type="scientific">Mycena rosella</name>
    <name type="common">Pink bonnet</name>
    <name type="synonym">Agaricus rosellus</name>
    <dbReference type="NCBI Taxonomy" id="1033263"/>
    <lineage>
        <taxon>Eukaryota</taxon>
        <taxon>Fungi</taxon>
        <taxon>Dikarya</taxon>
        <taxon>Basidiomycota</taxon>
        <taxon>Agaricomycotina</taxon>
        <taxon>Agaricomycetes</taxon>
        <taxon>Agaricomycetidae</taxon>
        <taxon>Agaricales</taxon>
        <taxon>Marasmiineae</taxon>
        <taxon>Mycenaceae</taxon>
        <taxon>Mycena</taxon>
    </lineage>
</organism>
<dbReference type="SUPFAM" id="SSF57756">
    <property type="entry name" value="Retrovirus zinc finger-like domains"/>
    <property type="match status" value="1"/>
</dbReference>
<keyword evidence="1" id="KW-0507">mRNA processing</keyword>
<dbReference type="GO" id="GO:0003676">
    <property type="term" value="F:nucleic acid binding"/>
    <property type="evidence" value="ECO:0007669"/>
    <property type="project" value="InterPro"/>
</dbReference>
<name>A0AAD7G514_MYCRO</name>
<dbReference type="EMBL" id="JARKIE010000304">
    <property type="protein sequence ID" value="KAJ7655962.1"/>
    <property type="molecule type" value="Genomic_DNA"/>
</dbReference>
<dbReference type="GO" id="GO:0006397">
    <property type="term" value="P:mRNA processing"/>
    <property type="evidence" value="ECO:0007669"/>
    <property type="project" value="UniProtKB-KW"/>
</dbReference>
<dbReference type="GO" id="GO:0008270">
    <property type="term" value="F:zinc ion binding"/>
    <property type="evidence" value="ECO:0007669"/>
    <property type="project" value="UniProtKB-KW"/>
</dbReference>
<dbReference type="Proteomes" id="UP001221757">
    <property type="component" value="Unassembled WGS sequence"/>
</dbReference>
<evidence type="ECO:0000259" key="4">
    <source>
        <dbReference type="PROSITE" id="PS50158"/>
    </source>
</evidence>
<keyword evidence="2" id="KW-0862">Zinc</keyword>
<evidence type="ECO:0000313" key="5">
    <source>
        <dbReference type="EMBL" id="KAJ7655962.1"/>
    </source>
</evidence>
<keyword evidence="2" id="KW-0479">Metal-binding</keyword>
<sequence>MSSMLALLRLRTPRLASCALIRSAPRYRIWCVPSPICVACGAEGHERKHCPNPDTHRGAQDCAD</sequence>
<reference evidence="5" key="1">
    <citation type="submission" date="2023-03" db="EMBL/GenBank/DDBJ databases">
        <title>Massive genome expansion in bonnet fungi (Mycena s.s.) driven by repeated elements and novel gene families across ecological guilds.</title>
        <authorList>
            <consortium name="Lawrence Berkeley National Laboratory"/>
            <person name="Harder C.B."/>
            <person name="Miyauchi S."/>
            <person name="Viragh M."/>
            <person name="Kuo A."/>
            <person name="Thoen E."/>
            <person name="Andreopoulos B."/>
            <person name="Lu D."/>
            <person name="Skrede I."/>
            <person name="Drula E."/>
            <person name="Henrissat B."/>
            <person name="Morin E."/>
            <person name="Kohler A."/>
            <person name="Barry K."/>
            <person name="LaButti K."/>
            <person name="Morin E."/>
            <person name="Salamov A."/>
            <person name="Lipzen A."/>
            <person name="Mereny Z."/>
            <person name="Hegedus B."/>
            <person name="Baldrian P."/>
            <person name="Stursova M."/>
            <person name="Weitz H."/>
            <person name="Taylor A."/>
            <person name="Grigoriev I.V."/>
            <person name="Nagy L.G."/>
            <person name="Martin F."/>
            <person name="Kauserud H."/>
        </authorList>
    </citation>
    <scope>NUCLEOTIDE SEQUENCE</scope>
    <source>
        <strain evidence="5">CBHHK067</strain>
    </source>
</reference>
<dbReference type="InterPro" id="IPR036875">
    <property type="entry name" value="Znf_CCHC_sf"/>
</dbReference>
<accession>A0AAD7G514</accession>
<evidence type="ECO:0000256" key="2">
    <source>
        <dbReference type="PROSITE-ProRule" id="PRU00047"/>
    </source>
</evidence>
<evidence type="ECO:0000256" key="3">
    <source>
        <dbReference type="SAM" id="MobiDB-lite"/>
    </source>
</evidence>
<comment type="caution">
    <text evidence="5">The sequence shown here is derived from an EMBL/GenBank/DDBJ whole genome shotgun (WGS) entry which is preliminary data.</text>
</comment>
<proteinExistence type="predicted"/>
<gene>
    <name evidence="5" type="ORF">B0H17DRAFT_1098696</name>
</gene>
<keyword evidence="6" id="KW-1185">Reference proteome</keyword>
<dbReference type="PROSITE" id="PS50158">
    <property type="entry name" value="ZF_CCHC"/>
    <property type="match status" value="1"/>
</dbReference>
<dbReference type="AlphaFoldDB" id="A0AAD7G514"/>
<protein>
    <recommendedName>
        <fullName evidence="4">CCHC-type domain-containing protein</fullName>
    </recommendedName>
</protein>